<dbReference type="Gene3D" id="3.40.50.1820">
    <property type="entry name" value="alpha/beta hydrolase"/>
    <property type="match status" value="1"/>
</dbReference>
<dbReference type="EMBL" id="CP012752">
    <property type="protein sequence ID" value="ALG15455.1"/>
    <property type="molecule type" value="Genomic_DNA"/>
</dbReference>
<organism evidence="5 6">
    <name type="scientific">Kibdelosporangium phytohabitans</name>
    <dbReference type="NCBI Taxonomy" id="860235"/>
    <lineage>
        <taxon>Bacteria</taxon>
        <taxon>Bacillati</taxon>
        <taxon>Actinomycetota</taxon>
        <taxon>Actinomycetes</taxon>
        <taxon>Pseudonocardiales</taxon>
        <taxon>Pseudonocardiaceae</taxon>
        <taxon>Kibdelosporangium</taxon>
    </lineage>
</organism>
<dbReference type="Pfam" id="PF03403">
    <property type="entry name" value="PAF-AH_p_II"/>
    <property type="match status" value="2"/>
</dbReference>
<name>A0A0N7F5X6_9PSEU</name>
<proteinExistence type="predicted"/>
<dbReference type="PANTHER" id="PTHR10272">
    <property type="entry name" value="PLATELET-ACTIVATING FACTOR ACETYLHYDROLASE"/>
    <property type="match status" value="1"/>
</dbReference>
<keyword evidence="3" id="KW-0443">Lipid metabolism</keyword>
<evidence type="ECO:0000256" key="3">
    <source>
        <dbReference type="ARBA" id="ARBA00023098"/>
    </source>
</evidence>
<dbReference type="Proteomes" id="UP000063699">
    <property type="component" value="Chromosome"/>
</dbReference>
<keyword evidence="1" id="KW-0378">Hydrolase</keyword>
<evidence type="ECO:0000256" key="4">
    <source>
        <dbReference type="SAM" id="SignalP"/>
    </source>
</evidence>
<dbReference type="STRING" id="860235.AOZ06_41285"/>
<feature type="chain" id="PRO_5006011793" description="Acetylhydrolase" evidence="4">
    <location>
        <begin position="28"/>
        <end position="349"/>
    </location>
</feature>
<sequence length="349" mass="37353">MRILGIIPLIIAATAATAVAVAPSAAAATGVGLLGPGGKLPVGQRTYHLADTGRADRWQPDQRRELMVSLWYPAIPVGKRAEYMTAAESTAAVRGLRLDLPDDALQKVKVHSYRDAPPLPKSKGWPLVVLSPGMGNSRTTLTTLAEELASRGFVVAGIDHAYEAQNVEFPGGRLLPCKGCSGNPDIWAEALAERALDVKFVLDDVLTNRPVRIDRSRIGMAGHSAGGVATIHSLAGDRRFKAGVSMDGPIYRPLAVAKPFALLTSPIGEQGWAGLWDAAWPSLTGWKERRLLPQTGHSSSNDNGYLAVALGQKDKIPANVWSNLYGTGDPVASVKFFRDYLTGFFQARL</sequence>
<protein>
    <recommendedName>
        <fullName evidence="7">Acetylhydrolase</fullName>
    </recommendedName>
</protein>
<keyword evidence="2" id="KW-0442">Lipid degradation</keyword>
<dbReference type="SUPFAM" id="SSF53474">
    <property type="entry name" value="alpha/beta-Hydrolases"/>
    <property type="match status" value="1"/>
</dbReference>
<dbReference type="AlphaFoldDB" id="A0A0N7F5X6"/>
<accession>A0A0N7F5X6</accession>
<dbReference type="GO" id="GO:0016042">
    <property type="term" value="P:lipid catabolic process"/>
    <property type="evidence" value="ECO:0007669"/>
    <property type="project" value="UniProtKB-KW"/>
</dbReference>
<evidence type="ECO:0000313" key="6">
    <source>
        <dbReference type="Proteomes" id="UP000063699"/>
    </source>
</evidence>
<keyword evidence="6" id="KW-1185">Reference proteome</keyword>
<dbReference type="KEGG" id="kphy:AOZ06_41285"/>
<evidence type="ECO:0000256" key="2">
    <source>
        <dbReference type="ARBA" id="ARBA00022963"/>
    </source>
</evidence>
<dbReference type="InterPro" id="IPR029058">
    <property type="entry name" value="AB_hydrolase_fold"/>
</dbReference>
<evidence type="ECO:0000313" key="5">
    <source>
        <dbReference type="EMBL" id="ALG15455.1"/>
    </source>
</evidence>
<dbReference type="RefSeq" id="WP_054297303.1">
    <property type="nucleotide sequence ID" value="NZ_CP012752.1"/>
</dbReference>
<gene>
    <name evidence="5" type="ORF">AOZ06_41285</name>
</gene>
<dbReference type="GO" id="GO:0003847">
    <property type="term" value="F:1-alkyl-2-acetylglycerophosphocholine esterase activity"/>
    <property type="evidence" value="ECO:0007669"/>
    <property type="project" value="TreeGrafter"/>
</dbReference>
<evidence type="ECO:0000256" key="1">
    <source>
        <dbReference type="ARBA" id="ARBA00022801"/>
    </source>
</evidence>
<dbReference type="OrthoDB" id="569821at2"/>
<keyword evidence="4" id="KW-0732">Signal</keyword>
<dbReference type="PANTHER" id="PTHR10272:SF0">
    <property type="entry name" value="PLATELET-ACTIVATING FACTOR ACETYLHYDROLASE"/>
    <property type="match status" value="1"/>
</dbReference>
<reference evidence="5 6" key="1">
    <citation type="submission" date="2015-07" db="EMBL/GenBank/DDBJ databases">
        <title>Genome sequencing of Kibdelosporangium phytohabitans.</title>
        <authorList>
            <person name="Qin S."/>
            <person name="Xing K."/>
        </authorList>
    </citation>
    <scope>NUCLEOTIDE SEQUENCE [LARGE SCALE GENOMIC DNA]</scope>
    <source>
        <strain evidence="5 6">KLBMP1111</strain>
    </source>
</reference>
<feature type="signal peptide" evidence="4">
    <location>
        <begin position="1"/>
        <end position="27"/>
    </location>
</feature>
<evidence type="ECO:0008006" key="7">
    <source>
        <dbReference type="Google" id="ProtNLM"/>
    </source>
</evidence>